<reference evidence="2" key="2">
    <citation type="submission" date="2020-09" db="EMBL/GenBank/DDBJ databases">
        <authorList>
            <person name="Sun Q."/>
            <person name="Ohkuma M."/>
        </authorList>
    </citation>
    <scope>NUCLEOTIDE SEQUENCE</scope>
    <source>
        <strain evidence="2">JCM 3302</strain>
    </source>
</reference>
<organism evidence="2 3">
    <name type="scientific">Streptomyces spiralis</name>
    <dbReference type="NCBI Taxonomy" id="66376"/>
    <lineage>
        <taxon>Bacteria</taxon>
        <taxon>Bacillati</taxon>
        <taxon>Actinomycetota</taxon>
        <taxon>Actinomycetes</taxon>
        <taxon>Kitasatosporales</taxon>
        <taxon>Streptomycetaceae</taxon>
        <taxon>Streptomyces</taxon>
    </lineage>
</organism>
<evidence type="ECO:0000313" key="3">
    <source>
        <dbReference type="Proteomes" id="UP000641386"/>
    </source>
</evidence>
<feature type="region of interest" description="Disordered" evidence="1">
    <location>
        <begin position="1"/>
        <end position="71"/>
    </location>
</feature>
<protein>
    <submittedName>
        <fullName evidence="2">Uncharacterized protein</fullName>
    </submittedName>
</protein>
<reference evidence="2" key="1">
    <citation type="journal article" date="2014" name="Int. J. Syst. Evol. Microbiol.">
        <title>Complete genome sequence of Corynebacterium casei LMG S-19264T (=DSM 44701T), isolated from a smear-ripened cheese.</title>
        <authorList>
            <consortium name="US DOE Joint Genome Institute (JGI-PGF)"/>
            <person name="Walter F."/>
            <person name="Albersmeier A."/>
            <person name="Kalinowski J."/>
            <person name="Ruckert C."/>
        </authorList>
    </citation>
    <scope>NUCLEOTIDE SEQUENCE</scope>
    <source>
        <strain evidence="2">JCM 3302</strain>
    </source>
</reference>
<feature type="compositionally biased region" description="Polar residues" evidence="1">
    <location>
        <begin position="59"/>
        <end position="71"/>
    </location>
</feature>
<gene>
    <name evidence="2" type="ORF">GCM10014715_35430</name>
</gene>
<evidence type="ECO:0000313" key="2">
    <source>
        <dbReference type="EMBL" id="GHE77236.1"/>
    </source>
</evidence>
<keyword evidence="3" id="KW-1185">Reference proteome</keyword>
<dbReference type="AlphaFoldDB" id="A0A919DS06"/>
<comment type="caution">
    <text evidence="2">The sequence shown here is derived from an EMBL/GenBank/DDBJ whole genome shotgun (WGS) entry which is preliminary data.</text>
</comment>
<dbReference type="EMBL" id="BNBC01000015">
    <property type="protein sequence ID" value="GHE77236.1"/>
    <property type="molecule type" value="Genomic_DNA"/>
</dbReference>
<dbReference type="Proteomes" id="UP000641386">
    <property type="component" value="Unassembled WGS sequence"/>
</dbReference>
<evidence type="ECO:0000256" key="1">
    <source>
        <dbReference type="SAM" id="MobiDB-lite"/>
    </source>
</evidence>
<name>A0A919DS06_9ACTN</name>
<sequence length="71" mass="7526">MTKKPITGTTVWPTIGRKPRAKSSTPHTAARTSTRRLSRAEIHSSRQSGSADSGAVPSGDTSRSTCSDRIS</sequence>
<accession>A0A919DS06</accession>
<proteinExistence type="predicted"/>